<feature type="region of interest" description="Disordered" evidence="4">
    <location>
        <begin position="1"/>
        <end position="82"/>
    </location>
</feature>
<evidence type="ECO:0000259" key="6">
    <source>
        <dbReference type="PROSITE" id="PS50106"/>
    </source>
</evidence>
<feature type="region of interest" description="Disordered" evidence="4">
    <location>
        <begin position="271"/>
        <end position="328"/>
    </location>
</feature>
<reference evidence="8 9" key="1">
    <citation type="submission" date="2025-04" db="UniProtKB">
        <authorList>
            <consortium name="RefSeq"/>
        </authorList>
    </citation>
    <scope>IDENTIFICATION</scope>
    <source>
        <tissue evidence="8 9">Skeletal muscle</tissue>
    </source>
</reference>
<dbReference type="InterPro" id="IPR036034">
    <property type="entry name" value="PDZ_sf"/>
</dbReference>
<dbReference type="InterPro" id="IPR001478">
    <property type="entry name" value="PDZ"/>
</dbReference>
<dbReference type="SMART" id="SM00228">
    <property type="entry name" value="PDZ"/>
    <property type="match status" value="2"/>
</dbReference>
<sequence>MNHFEGPPEGEVSDELGNREVNESVEADLEHSEVEEEQQQYAIHYPRCANGSHERPSRQEEESTLARSASTESGFHYHTDTAEGDVIAIAEDSYEGDRVLENEDESAYGVQYRPEAEEYTENAEAEHAETIHNRTLPNHLHFHSIEHEEAMNAAYSGYVYTHRLFHRGEDEQYAEPYADYGLQEHVYEEIGDTPDLDVREGLRLYEQEREEADNYRKEALGARLHHYDERSDGESDSPEKEAEFAPYPRMDSYEQEEDIDQIVAEVKQSMSSQSLDKAAEEMPEAEQNVDPNVPANMRHKGSNQVSTNSRTAVNAGESVQRYSKEKRDAISLAIKDIKEAIEEVKTKTIRSPYTPDEPKEPIWVMRQDISPTRDGEDQRPLEGDSPSPDPSSPQGAESSSVQHHQDVCGTAETPTNKESRKSLASFPTYVEVPGPCDPEDLIDGIIFAANYLGSTQLLSDKTPSKNVRMMQAQEAVSRIKMAQKLAKSRKKVPEGESQPMTEVDLFISTQRIKVLNADTQETMMDHPLRTISYIADIGNIVVLMARRRMPRSNSQDNVEASHPSQDGKRQYKMICHVFESEDAQLIAQSIGQAFSVAYQEFLRANGINPEDLSQKEYSDLLNTQDMYNDDLIHFSKSENCKDVFIEKQKGEILGVVIVESGWGSILPTVIIANMMHGGPAEKSGKLNIGDQIMSINGTSLVGLPLSTCQSIIKGLKTQARVKLNIVRCPPVTTVLIRRPDLRYQLGFSVQNGIICSLMRGGIAERGGVRVGHRIIEINGQSVVATPHEKIVHVLSNAVGEIHMKTMPAAMYRLLTAQEQPVYI</sequence>
<evidence type="ECO:0000256" key="2">
    <source>
        <dbReference type="ARBA" id="ARBA00022553"/>
    </source>
</evidence>
<dbReference type="InterPro" id="IPR011993">
    <property type="entry name" value="PH-like_dom_sf"/>
</dbReference>
<keyword evidence="2" id="KW-0597">Phosphoprotein</keyword>
<evidence type="ECO:0000313" key="7">
    <source>
        <dbReference type="Proteomes" id="UP000504617"/>
    </source>
</evidence>
<dbReference type="GO" id="GO:0043197">
    <property type="term" value="C:dendritic spine"/>
    <property type="evidence" value="ECO:0007669"/>
    <property type="project" value="TreeGrafter"/>
</dbReference>
<dbReference type="Proteomes" id="UP000504617">
    <property type="component" value="Unplaced"/>
</dbReference>
<evidence type="ECO:0000256" key="3">
    <source>
        <dbReference type="ARBA" id="ARBA00022737"/>
    </source>
</evidence>
<dbReference type="GO" id="GO:0005737">
    <property type="term" value="C:cytoplasm"/>
    <property type="evidence" value="ECO:0007669"/>
    <property type="project" value="TreeGrafter"/>
</dbReference>
<feature type="domain" description="PDZ" evidence="6">
    <location>
        <begin position="733"/>
        <end position="809"/>
    </location>
</feature>
<dbReference type="SMART" id="SM00462">
    <property type="entry name" value="PTB"/>
    <property type="match status" value="1"/>
</dbReference>
<dbReference type="CDD" id="cd06793">
    <property type="entry name" value="PDZ2_APBA1_3-like"/>
    <property type="match status" value="1"/>
</dbReference>
<gene>
    <name evidence="8 9" type="primary">APBA1</name>
</gene>
<dbReference type="PROSITE" id="PS50106">
    <property type="entry name" value="PDZ"/>
    <property type="match status" value="2"/>
</dbReference>
<keyword evidence="1" id="KW-0813">Transport</keyword>
<dbReference type="Gene3D" id="2.30.42.10">
    <property type="match status" value="2"/>
</dbReference>
<evidence type="ECO:0000313" key="8">
    <source>
        <dbReference type="RefSeq" id="XP_013907717.1"/>
    </source>
</evidence>
<dbReference type="OrthoDB" id="5987010at2759"/>
<feature type="compositionally biased region" description="Basic and acidic residues" evidence="4">
    <location>
        <begin position="16"/>
        <end position="32"/>
    </location>
</feature>
<feature type="domain" description="PDZ" evidence="6">
    <location>
        <begin position="642"/>
        <end position="727"/>
    </location>
</feature>
<dbReference type="RefSeq" id="XP_013907725.1">
    <property type="nucleotide sequence ID" value="XM_014052250.1"/>
</dbReference>
<feature type="compositionally biased region" description="Polar residues" evidence="4">
    <location>
        <begin position="302"/>
        <end position="312"/>
    </location>
</feature>
<dbReference type="Pfam" id="PF00640">
    <property type="entry name" value="PID"/>
    <property type="match status" value="1"/>
</dbReference>
<feature type="region of interest" description="Disordered" evidence="4">
    <location>
        <begin position="342"/>
        <end position="422"/>
    </location>
</feature>
<dbReference type="CDD" id="cd22578">
    <property type="entry name" value="Mint1_CID"/>
    <property type="match status" value="1"/>
</dbReference>
<feature type="compositionally biased region" description="Basic and acidic residues" evidence="4">
    <location>
        <begin position="52"/>
        <end position="61"/>
    </location>
</feature>
<dbReference type="KEGG" id="tsr:106537935"/>
<dbReference type="PANTHER" id="PTHR12345:SF14">
    <property type="entry name" value="AMYLOID-BETA A4 PRECURSOR PROTEIN-BINDING FAMILY A MEMBER 1"/>
    <property type="match status" value="1"/>
</dbReference>
<dbReference type="RefSeq" id="XP_013907717.1">
    <property type="nucleotide sequence ID" value="XM_014052242.1"/>
</dbReference>
<dbReference type="Gene3D" id="2.30.29.30">
    <property type="entry name" value="Pleckstrin-homology domain (PH domain)/Phosphotyrosine-binding domain (PTB)"/>
    <property type="match status" value="1"/>
</dbReference>
<dbReference type="GeneID" id="106537935"/>
<dbReference type="CTD" id="320"/>
<dbReference type="GO" id="GO:0007268">
    <property type="term" value="P:chemical synaptic transmission"/>
    <property type="evidence" value="ECO:0007669"/>
    <property type="project" value="TreeGrafter"/>
</dbReference>
<evidence type="ECO:0000256" key="4">
    <source>
        <dbReference type="SAM" id="MobiDB-lite"/>
    </source>
</evidence>
<dbReference type="PROSITE" id="PS01179">
    <property type="entry name" value="PID"/>
    <property type="match status" value="1"/>
</dbReference>
<dbReference type="FunFam" id="2.30.42.10:FF:000007">
    <property type="entry name" value="Amyloid beta A4 protein-binding family A member"/>
    <property type="match status" value="1"/>
</dbReference>
<evidence type="ECO:0000313" key="9">
    <source>
        <dbReference type="RefSeq" id="XP_013907725.1"/>
    </source>
</evidence>
<evidence type="ECO:0000256" key="1">
    <source>
        <dbReference type="ARBA" id="ARBA00022448"/>
    </source>
</evidence>
<dbReference type="FunFam" id="2.30.42.10:FF:000017">
    <property type="entry name" value="Amyloid beta A4 protein-binding family A member 1"/>
    <property type="match status" value="1"/>
</dbReference>
<dbReference type="CDD" id="cd01208">
    <property type="entry name" value="PTB_X11"/>
    <property type="match status" value="1"/>
</dbReference>
<proteinExistence type="predicted"/>
<keyword evidence="3" id="KW-0677">Repeat</keyword>
<organism evidence="7 9">
    <name type="scientific">Thamnophis sirtalis</name>
    <dbReference type="NCBI Taxonomy" id="35019"/>
    <lineage>
        <taxon>Eukaryota</taxon>
        <taxon>Metazoa</taxon>
        <taxon>Chordata</taxon>
        <taxon>Craniata</taxon>
        <taxon>Vertebrata</taxon>
        <taxon>Euteleostomi</taxon>
        <taxon>Lepidosauria</taxon>
        <taxon>Squamata</taxon>
        <taxon>Bifurcata</taxon>
        <taxon>Unidentata</taxon>
        <taxon>Episquamata</taxon>
        <taxon>Toxicofera</taxon>
        <taxon>Serpentes</taxon>
        <taxon>Colubroidea</taxon>
        <taxon>Colubridae</taxon>
        <taxon>Natricinae</taxon>
        <taxon>Thamnophis</taxon>
    </lineage>
</organism>
<dbReference type="SUPFAM" id="SSF50729">
    <property type="entry name" value="PH domain-like"/>
    <property type="match status" value="1"/>
</dbReference>
<dbReference type="InterPro" id="IPR006020">
    <property type="entry name" value="PTB/PI_dom"/>
</dbReference>
<name>A0A6I9XSK8_9SAUR</name>
<dbReference type="FunFam" id="2.30.29.30:FF:000044">
    <property type="entry name" value="amyloid beta A4 precursor protein-binding family A member 1"/>
    <property type="match status" value="1"/>
</dbReference>
<dbReference type="SUPFAM" id="SSF50156">
    <property type="entry name" value="PDZ domain-like"/>
    <property type="match status" value="2"/>
</dbReference>
<dbReference type="CDD" id="cd06720">
    <property type="entry name" value="PDZ1_APBA1_3-like"/>
    <property type="match status" value="1"/>
</dbReference>
<dbReference type="GO" id="GO:0001540">
    <property type="term" value="F:amyloid-beta binding"/>
    <property type="evidence" value="ECO:0007669"/>
    <property type="project" value="TreeGrafter"/>
</dbReference>
<dbReference type="GO" id="GO:0005886">
    <property type="term" value="C:plasma membrane"/>
    <property type="evidence" value="ECO:0007669"/>
    <property type="project" value="TreeGrafter"/>
</dbReference>
<protein>
    <submittedName>
        <fullName evidence="8 9">Amyloid beta A4 precursor protein-binding family A member 1 isoform X1</fullName>
    </submittedName>
</protein>
<dbReference type="Pfam" id="PF00595">
    <property type="entry name" value="PDZ"/>
    <property type="match status" value="2"/>
</dbReference>
<keyword evidence="7" id="KW-1185">Reference proteome</keyword>
<dbReference type="InterPro" id="IPR051230">
    <property type="entry name" value="APP-Binding"/>
</dbReference>
<dbReference type="PANTHER" id="PTHR12345">
    <property type="entry name" value="SYNTENIN RELATED"/>
    <property type="match status" value="1"/>
</dbReference>
<evidence type="ECO:0000259" key="5">
    <source>
        <dbReference type="PROSITE" id="PS01179"/>
    </source>
</evidence>
<accession>A0A6I9XSK8</accession>
<feature type="domain" description="PID" evidence="5">
    <location>
        <begin position="443"/>
        <end position="629"/>
    </location>
</feature>
<dbReference type="AlphaFoldDB" id="A0A6I9XSK8"/>
<feature type="compositionally biased region" description="Basic and acidic residues" evidence="4">
    <location>
        <begin position="371"/>
        <end position="382"/>
    </location>
</feature>